<dbReference type="Proteomes" id="UP000799436">
    <property type="component" value="Unassembled WGS sequence"/>
</dbReference>
<evidence type="ECO:0000256" key="1">
    <source>
        <dbReference type="SAM" id="MobiDB-lite"/>
    </source>
</evidence>
<name>A0A6G1KY39_9PEZI</name>
<sequence>MVLWQFDCVKSLLTELGELVKLRLQRCGGQQERSSSSSSSGTPTPAERSSSDTIAGVEQQSEGYELAELGDRNDLDDPRVSEIRAALLGPRNRPTERRTDPFD</sequence>
<keyword evidence="3" id="KW-1185">Reference proteome</keyword>
<reference evidence="2" key="1">
    <citation type="journal article" date="2020" name="Stud. Mycol.">
        <title>101 Dothideomycetes genomes: a test case for predicting lifestyles and emergence of pathogens.</title>
        <authorList>
            <person name="Haridas S."/>
            <person name="Albert R."/>
            <person name="Binder M."/>
            <person name="Bloem J."/>
            <person name="Labutti K."/>
            <person name="Salamov A."/>
            <person name="Andreopoulos B."/>
            <person name="Baker S."/>
            <person name="Barry K."/>
            <person name="Bills G."/>
            <person name="Bluhm B."/>
            <person name="Cannon C."/>
            <person name="Castanera R."/>
            <person name="Culley D."/>
            <person name="Daum C."/>
            <person name="Ezra D."/>
            <person name="Gonzalez J."/>
            <person name="Henrissat B."/>
            <person name="Kuo A."/>
            <person name="Liang C."/>
            <person name="Lipzen A."/>
            <person name="Lutzoni F."/>
            <person name="Magnuson J."/>
            <person name="Mondo S."/>
            <person name="Nolan M."/>
            <person name="Ohm R."/>
            <person name="Pangilinan J."/>
            <person name="Park H.-J."/>
            <person name="Ramirez L."/>
            <person name="Alfaro M."/>
            <person name="Sun H."/>
            <person name="Tritt A."/>
            <person name="Yoshinaga Y."/>
            <person name="Zwiers L.-H."/>
            <person name="Turgeon B."/>
            <person name="Goodwin S."/>
            <person name="Spatafora J."/>
            <person name="Crous P."/>
            <person name="Grigoriev I."/>
        </authorList>
    </citation>
    <scope>NUCLEOTIDE SEQUENCE</scope>
    <source>
        <strain evidence="2">CBS 116005</strain>
    </source>
</reference>
<proteinExistence type="predicted"/>
<dbReference type="AlphaFoldDB" id="A0A6G1KY39"/>
<feature type="region of interest" description="Disordered" evidence="1">
    <location>
        <begin position="27"/>
        <end position="103"/>
    </location>
</feature>
<evidence type="ECO:0000313" key="3">
    <source>
        <dbReference type="Proteomes" id="UP000799436"/>
    </source>
</evidence>
<feature type="compositionally biased region" description="Polar residues" evidence="1">
    <location>
        <begin position="41"/>
        <end position="62"/>
    </location>
</feature>
<feature type="compositionally biased region" description="Basic and acidic residues" evidence="1">
    <location>
        <begin position="69"/>
        <end position="82"/>
    </location>
</feature>
<dbReference type="EMBL" id="ML995897">
    <property type="protein sequence ID" value="KAF2765242.1"/>
    <property type="molecule type" value="Genomic_DNA"/>
</dbReference>
<protein>
    <submittedName>
        <fullName evidence="2">Uncharacterized protein</fullName>
    </submittedName>
</protein>
<organism evidence="2 3">
    <name type="scientific">Teratosphaeria nubilosa</name>
    <dbReference type="NCBI Taxonomy" id="161662"/>
    <lineage>
        <taxon>Eukaryota</taxon>
        <taxon>Fungi</taxon>
        <taxon>Dikarya</taxon>
        <taxon>Ascomycota</taxon>
        <taxon>Pezizomycotina</taxon>
        <taxon>Dothideomycetes</taxon>
        <taxon>Dothideomycetidae</taxon>
        <taxon>Mycosphaerellales</taxon>
        <taxon>Teratosphaeriaceae</taxon>
        <taxon>Teratosphaeria</taxon>
    </lineage>
</organism>
<evidence type="ECO:0000313" key="2">
    <source>
        <dbReference type="EMBL" id="KAF2765242.1"/>
    </source>
</evidence>
<gene>
    <name evidence="2" type="ORF">EJ03DRAFT_331128</name>
</gene>
<accession>A0A6G1KY39</accession>
<feature type="compositionally biased region" description="Basic and acidic residues" evidence="1">
    <location>
        <begin position="93"/>
        <end position="103"/>
    </location>
</feature>